<evidence type="ECO:0000313" key="3">
    <source>
        <dbReference type="EMBL" id="KAG5404856.1"/>
    </source>
</evidence>
<feature type="non-terminal residue" evidence="3">
    <location>
        <position position="433"/>
    </location>
</feature>
<dbReference type="InterPro" id="IPR008972">
    <property type="entry name" value="Cupredoxin"/>
</dbReference>
<evidence type="ECO:0000256" key="1">
    <source>
        <dbReference type="SAM" id="SignalP"/>
    </source>
</evidence>
<evidence type="ECO:0000313" key="4">
    <source>
        <dbReference type="Proteomes" id="UP000823674"/>
    </source>
</evidence>
<dbReference type="InterPro" id="IPR039391">
    <property type="entry name" value="Phytocyanin-like"/>
</dbReference>
<dbReference type="Pfam" id="PF02298">
    <property type="entry name" value="Cu_bind_like"/>
    <property type="match status" value="1"/>
</dbReference>
<name>A0ABQ7N3V2_BRACM</name>
<keyword evidence="1" id="KW-0732">Signal</keyword>
<feature type="chain" id="PRO_5047481183" description="Phytocyanin domain-containing protein" evidence="1">
    <location>
        <begin position="21"/>
        <end position="433"/>
    </location>
</feature>
<gene>
    <name evidence="3" type="primary">A03p027980.1_BraROA</name>
    <name evidence="3" type="ORF">IGI04_010975</name>
</gene>
<evidence type="ECO:0000259" key="2">
    <source>
        <dbReference type="PROSITE" id="PS51485"/>
    </source>
</evidence>
<dbReference type="PANTHER" id="PTHR33021">
    <property type="entry name" value="BLUE COPPER PROTEIN"/>
    <property type="match status" value="1"/>
</dbReference>
<reference evidence="3 4" key="1">
    <citation type="submission" date="2021-03" db="EMBL/GenBank/DDBJ databases">
        <authorList>
            <person name="King G.J."/>
            <person name="Bancroft I."/>
            <person name="Baten A."/>
            <person name="Bloomfield J."/>
            <person name="Borpatragohain P."/>
            <person name="He Z."/>
            <person name="Irish N."/>
            <person name="Irwin J."/>
            <person name="Liu K."/>
            <person name="Mauleon R.P."/>
            <person name="Moore J."/>
            <person name="Morris R."/>
            <person name="Ostergaard L."/>
            <person name="Wang B."/>
            <person name="Wells R."/>
        </authorList>
    </citation>
    <scope>NUCLEOTIDE SEQUENCE [LARGE SCALE GENOMIC DNA]</scope>
    <source>
        <strain evidence="3">R-o-18</strain>
        <tissue evidence="3">Leaf</tissue>
    </source>
</reference>
<feature type="signal peptide" evidence="1">
    <location>
        <begin position="1"/>
        <end position="20"/>
    </location>
</feature>
<dbReference type="InterPro" id="IPR003245">
    <property type="entry name" value="Phytocyanin_dom"/>
</dbReference>
<comment type="caution">
    <text evidence="3">The sequence shown here is derived from an EMBL/GenBank/DDBJ whole genome shotgun (WGS) entry which is preliminary data.</text>
</comment>
<sequence>MGIRTIGALLMMMMIIEVESSLHRVGGGKYNWKPDVNFSDWANHQRFYSGDWLYFGFDRTRHNILQVNKSSYEQCIDNDFIFNVTRGGRDVFQLLQPKPYYFICGRGYCLKGMKLSVNVLPQPPPSTSTVPIIPASTANTLIIDSDAFTAIATTILTTTINPYVFFICTPKFKGLPVSSISDIGVVHIHTQTTTVEFGVPGLLKWTCMISLVFNGVFLSSVVIKRNVHSYRFISFIALLRSSTHSNTICHSVQLCLLQGVSLLHLIIILSICKTTKQTYFLQRLTPLIDLKSGRCSSTVEIKLLRFWEEVKRGGELIPIQQAKYAKWRPILKLKTGGRCRLSLNDTSGTHFYFDNEWRKQCLAYLQMTIRGWAAAAMSNGERATVYDSVEAHVDASNTGEEEIDKEEWREFYKEDTQILHSLNQEGLHRWALS</sequence>
<keyword evidence="4" id="KW-1185">Reference proteome</keyword>
<accession>A0ABQ7N3V2</accession>
<organism evidence="3 4">
    <name type="scientific">Brassica rapa subsp. trilocularis</name>
    <dbReference type="NCBI Taxonomy" id="1813537"/>
    <lineage>
        <taxon>Eukaryota</taxon>
        <taxon>Viridiplantae</taxon>
        <taxon>Streptophyta</taxon>
        <taxon>Embryophyta</taxon>
        <taxon>Tracheophyta</taxon>
        <taxon>Spermatophyta</taxon>
        <taxon>Magnoliopsida</taxon>
        <taxon>eudicotyledons</taxon>
        <taxon>Gunneridae</taxon>
        <taxon>Pentapetalae</taxon>
        <taxon>rosids</taxon>
        <taxon>malvids</taxon>
        <taxon>Brassicales</taxon>
        <taxon>Brassicaceae</taxon>
        <taxon>Brassiceae</taxon>
        <taxon>Brassica</taxon>
    </lineage>
</organism>
<dbReference type="SUPFAM" id="SSF49503">
    <property type="entry name" value="Cupredoxins"/>
    <property type="match status" value="1"/>
</dbReference>
<dbReference type="EMBL" id="JADBGQ010000003">
    <property type="protein sequence ID" value="KAG5404856.1"/>
    <property type="molecule type" value="Genomic_DNA"/>
</dbReference>
<dbReference type="PANTHER" id="PTHR33021:SF262">
    <property type="entry name" value="EARLY NODULIN-LIKE PROTEIN 20"/>
    <property type="match status" value="1"/>
</dbReference>
<feature type="domain" description="Phytocyanin" evidence="2">
    <location>
        <begin position="21"/>
        <end position="121"/>
    </location>
</feature>
<dbReference type="CDD" id="cd11017">
    <property type="entry name" value="Phytocyanin_like_1"/>
    <property type="match status" value="1"/>
</dbReference>
<dbReference type="PROSITE" id="PS51485">
    <property type="entry name" value="PHYTOCYANIN"/>
    <property type="match status" value="1"/>
</dbReference>
<dbReference type="Proteomes" id="UP000823674">
    <property type="component" value="Chromosome A03"/>
</dbReference>
<protein>
    <recommendedName>
        <fullName evidence="2">Phytocyanin domain-containing protein</fullName>
    </recommendedName>
</protein>
<dbReference type="Gene3D" id="2.60.40.420">
    <property type="entry name" value="Cupredoxins - blue copper proteins"/>
    <property type="match status" value="1"/>
</dbReference>
<proteinExistence type="predicted"/>